<evidence type="ECO:0000256" key="8">
    <source>
        <dbReference type="SAM" id="MobiDB-lite"/>
    </source>
</evidence>
<dbReference type="InterPro" id="IPR011545">
    <property type="entry name" value="DEAD/DEAH_box_helicase_dom"/>
</dbReference>
<evidence type="ECO:0000256" key="7">
    <source>
        <dbReference type="RuleBase" id="RU000492"/>
    </source>
</evidence>
<feature type="compositionally biased region" description="Basic and acidic residues" evidence="8">
    <location>
        <begin position="421"/>
        <end position="465"/>
    </location>
</feature>
<dbReference type="SMART" id="SM00490">
    <property type="entry name" value="HELICc"/>
    <property type="match status" value="1"/>
</dbReference>
<feature type="domain" description="Helicase ATP-binding" evidence="9">
    <location>
        <begin position="47"/>
        <end position="222"/>
    </location>
</feature>
<evidence type="ECO:0000313" key="12">
    <source>
        <dbReference type="EMBL" id="WBL78231.1"/>
    </source>
</evidence>
<feature type="domain" description="Helicase C-terminal" evidence="10">
    <location>
        <begin position="245"/>
        <end position="396"/>
    </location>
</feature>
<dbReference type="RefSeq" id="WP_270163506.1">
    <property type="nucleotide sequence ID" value="NZ_CP089391.1"/>
</dbReference>
<reference evidence="12" key="1">
    <citation type="submission" date="2021-12" db="EMBL/GenBank/DDBJ databases">
        <title>Bradyrhizobium xenonodulans sp. nov.</title>
        <authorList>
            <person name="Claassens R."/>
            <person name="Venter S.N."/>
            <person name="Beukes C.W."/>
            <person name="Stepkowski T."/>
            <person name="Steenkamp E.T."/>
        </authorList>
    </citation>
    <scope>NUCLEOTIDE SEQUENCE</scope>
    <source>
        <strain evidence="12">14AB</strain>
    </source>
</reference>
<evidence type="ECO:0000256" key="5">
    <source>
        <dbReference type="ARBA" id="ARBA00038437"/>
    </source>
</evidence>
<dbReference type="InterPro" id="IPR000629">
    <property type="entry name" value="RNA-helicase_DEAD-box_CS"/>
</dbReference>
<dbReference type="GO" id="GO:0004386">
    <property type="term" value="F:helicase activity"/>
    <property type="evidence" value="ECO:0007669"/>
    <property type="project" value="UniProtKB-KW"/>
</dbReference>
<keyword evidence="1 7" id="KW-0547">Nucleotide-binding</keyword>
<keyword evidence="13" id="KW-1185">Reference proteome</keyword>
<dbReference type="PROSITE" id="PS00039">
    <property type="entry name" value="DEAD_ATP_HELICASE"/>
    <property type="match status" value="1"/>
</dbReference>
<dbReference type="Pfam" id="PF00270">
    <property type="entry name" value="DEAD"/>
    <property type="match status" value="1"/>
</dbReference>
<accession>A0ABY7MII2</accession>
<feature type="compositionally biased region" description="Low complexity" evidence="8">
    <location>
        <begin position="403"/>
        <end position="419"/>
    </location>
</feature>
<dbReference type="SUPFAM" id="SSF52540">
    <property type="entry name" value="P-loop containing nucleoside triphosphate hydrolases"/>
    <property type="match status" value="2"/>
</dbReference>
<dbReference type="CDD" id="cd18787">
    <property type="entry name" value="SF2_C_DEAD"/>
    <property type="match status" value="1"/>
</dbReference>
<gene>
    <name evidence="12" type="ORF">I3J27_35725</name>
</gene>
<comment type="similarity">
    <text evidence="5 7">Belongs to the DEAD box helicase family.</text>
</comment>
<sequence>MRRATAFDMERTHLLTSFQDFGLAEPIARALREENYVTPTPIQAQTIPTALTGRDVVGIAQTGTGKTASFALPILHRLLENRIKPQPKTCRVLVLSPTRELSGQILDSFNAYGRHIRLSSTLAIGGVPMGRQVRALMQGVDVLVATPGRLLDLVQSNGLKLSSVEFLVLDEADRMLDMGFINDIRKIVAKLPIKRQTLFFSATMPKDIAELADSMLRDPARVAVTPVSSTVERIQQRIIQVDFTAKPAFLAKLLKQEPVNRALVFTRTKHGADKVVKTLEKAGIPASAIHGNKSQNHRERTLAQFRTGEIRTLVATDIAARGIDVDGITHVINFDLPNVPETYVHRIGRTARAGAEGTAISLVAGGEELSYLRDIERLIKVALPREDLRTDAGRSDAGPPPSQQRQGRPGRPGQRPQGARHGGDGRRADDRRADNRHSASKQADGRPGEGRHGDGRHADARHVDGRPGNGPNGSKGSRGRRGSGGKVNSSPANRSEQRPAHSAGKPDGIQGVAFLRRESRPTGRPNRNPHSH</sequence>
<dbReference type="PROSITE" id="PS51192">
    <property type="entry name" value="HELICASE_ATP_BIND_1"/>
    <property type="match status" value="1"/>
</dbReference>
<protein>
    <submittedName>
        <fullName evidence="12">DEAD/DEAH box helicase</fullName>
    </submittedName>
</protein>
<dbReference type="InterPro" id="IPR001650">
    <property type="entry name" value="Helicase_C-like"/>
</dbReference>
<dbReference type="InterPro" id="IPR027417">
    <property type="entry name" value="P-loop_NTPase"/>
</dbReference>
<dbReference type="Pfam" id="PF00271">
    <property type="entry name" value="Helicase_C"/>
    <property type="match status" value="1"/>
</dbReference>
<evidence type="ECO:0000313" key="13">
    <source>
        <dbReference type="Proteomes" id="UP001179614"/>
    </source>
</evidence>
<keyword evidence="4 7" id="KW-0067">ATP-binding</keyword>
<name>A0ABY7MII2_9BRAD</name>
<dbReference type="Proteomes" id="UP001179614">
    <property type="component" value="Chromosome"/>
</dbReference>
<evidence type="ECO:0000256" key="2">
    <source>
        <dbReference type="ARBA" id="ARBA00022801"/>
    </source>
</evidence>
<dbReference type="InterPro" id="IPR044742">
    <property type="entry name" value="DEAD/DEAH_RhlB"/>
</dbReference>
<evidence type="ECO:0000259" key="9">
    <source>
        <dbReference type="PROSITE" id="PS51192"/>
    </source>
</evidence>
<dbReference type="EMBL" id="CP089391">
    <property type="protein sequence ID" value="WBL78231.1"/>
    <property type="molecule type" value="Genomic_DNA"/>
</dbReference>
<dbReference type="PROSITE" id="PS51195">
    <property type="entry name" value="Q_MOTIF"/>
    <property type="match status" value="1"/>
</dbReference>
<dbReference type="Gene3D" id="3.40.50.300">
    <property type="entry name" value="P-loop containing nucleotide triphosphate hydrolases"/>
    <property type="match status" value="2"/>
</dbReference>
<evidence type="ECO:0000256" key="3">
    <source>
        <dbReference type="ARBA" id="ARBA00022806"/>
    </source>
</evidence>
<evidence type="ECO:0000256" key="6">
    <source>
        <dbReference type="PROSITE-ProRule" id="PRU00552"/>
    </source>
</evidence>
<dbReference type="PROSITE" id="PS51194">
    <property type="entry name" value="HELICASE_CTER"/>
    <property type="match status" value="1"/>
</dbReference>
<feature type="domain" description="DEAD-box RNA helicase Q" evidence="11">
    <location>
        <begin position="16"/>
        <end position="44"/>
    </location>
</feature>
<proteinExistence type="inferred from homology"/>
<keyword evidence="2 7" id="KW-0378">Hydrolase</keyword>
<feature type="short sequence motif" description="Q motif" evidence="6">
    <location>
        <begin position="16"/>
        <end position="44"/>
    </location>
</feature>
<evidence type="ECO:0000256" key="1">
    <source>
        <dbReference type="ARBA" id="ARBA00022741"/>
    </source>
</evidence>
<dbReference type="InterPro" id="IPR050079">
    <property type="entry name" value="DEAD_box_RNA_helicase"/>
</dbReference>
<feature type="region of interest" description="Disordered" evidence="8">
    <location>
        <begin position="389"/>
        <end position="532"/>
    </location>
</feature>
<dbReference type="InterPro" id="IPR014014">
    <property type="entry name" value="RNA_helicase_DEAD_Q_motif"/>
</dbReference>
<evidence type="ECO:0000259" key="10">
    <source>
        <dbReference type="PROSITE" id="PS51194"/>
    </source>
</evidence>
<dbReference type="SMART" id="SM00487">
    <property type="entry name" value="DEXDc"/>
    <property type="match status" value="1"/>
</dbReference>
<organism evidence="12 13">
    <name type="scientific">Bradyrhizobium xenonodulans</name>
    <dbReference type="NCBI Taxonomy" id="2736875"/>
    <lineage>
        <taxon>Bacteria</taxon>
        <taxon>Pseudomonadati</taxon>
        <taxon>Pseudomonadota</taxon>
        <taxon>Alphaproteobacteria</taxon>
        <taxon>Hyphomicrobiales</taxon>
        <taxon>Nitrobacteraceae</taxon>
        <taxon>Bradyrhizobium</taxon>
    </lineage>
</organism>
<evidence type="ECO:0000256" key="4">
    <source>
        <dbReference type="ARBA" id="ARBA00022840"/>
    </source>
</evidence>
<evidence type="ECO:0000259" key="11">
    <source>
        <dbReference type="PROSITE" id="PS51195"/>
    </source>
</evidence>
<dbReference type="CDD" id="cd00268">
    <property type="entry name" value="DEADc"/>
    <property type="match status" value="1"/>
</dbReference>
<keyword evidence="3 7" id="KW-0347">Helicase</keyword>
<dbReference type="PANTHER" id="PTHR47959:SF13">
    <property type="entry name" value="ATP-DEPENDENT RNA HELICASE RHLE"/>
    <property type="match status" value="1"/>
</dbReference>
<dbReference type="InterPro" id="IPR014001">
    <property type="entry name" value="Helicase_ATP-bd"/>
</dbReference>
<dbReference type="PANTHER" id="PTHR47959">
    <property type="entry name" value="ATP-DEPENDENT RNA HELICASE RHLE-RELATED"/>
    <property type="match status" value="1"/>
</dbReference>